<feature type="transmembrane region" description="Helical" evidence="6">
    <location>
        <begin position="235"/>
        <end position="257"/>
    </location>
</feature>
<dbReference type="InterPro" id="IPR052337">
    <property type="entry name" value="SAT4-like"/>
</dbReference>
<keyword evidence="9" id="KW-1185">Reference proteome</keyword>
<evidence type="ECO:0000256" key="1">
    <source>
        <dbReference type="ARBA" id="ARBA00004141"/>
    </source>
</evidence>
<accession>A0ABR1R1G5</accession>
<feature type="transmembrane region" description="Helical" evidence="6">
    <location>
        <begin position="199"/>
        <end position="223"/>
    </location>
</feature>
<keyword evidence="4 6" id="KW-0472">Membrane</keyword>
<reference evidence="8 9" key="1">
    <citation type="submission" date="2023-01" db="EMBL/GenBank/DDBJ databases">
        <title>Analysis of 21 Apiospora genomes using comparative genomics revels a genus with tremendous synthesis potential of carbohydrate active enzymes and secondary metabolites.</title>
        <authorList>
            <person name="Sorensen T."/>
        </authorList>
    </citation>
    <scope>NUCLEOTIDE SEQUENCE [LARGE SCALE GENOMIC DNA]</scope>
    <source>
        <strain evidence="8 9">CBS 20057</strain>
    </source>
</reference>
<dbReference type="PANTHER" id="PTHR33048">
    <property type="entry name" value="PTH11-LIKE INTEGRAL MEMBRANE PROTEIN (AFU_ORTHOLOGUE AFUA_5G11245)"/>
    <property type="match status" value="1"/>
</dbReference>
<feature type="transmembrane region" description="Helical" evidence="6">
    <location>
        <begin position="52"/>
        <end position="74"/>
    </location>
</feature>
<gene>
    <name evidence="8" type="ORF">PG991_015361</name>
</gene>
<keyword evidence="2 6" id="KW-0812">Transmembrane</keyword>
<evidence type="ECO:0000313" key="9">
    <source>
        <dbReference type="Proteomes" id="UP001396898"/>
    </source>
</evidence>
<dbReference type="InterPro" id="IPR049326">
    <property type="entry name" value="Rhodopsin_dom_fungi"/>
</dbReference>
<evidence type="ECO:0000256" key="6">
    <source>
        <dbReference type="SAM" id="Phobius"/>
    </source>
</evidence>
<feature type="transmembrane region" description="Helical" evidence="6">
    <location>
        <begin position="21"/>
        <end position="40"/>
    </location>
</feature>
<name>A0ABR1R1G5_9PEZI</name>
<comment type="subcellular location">
    <subcellularLocation>
        <location evidence="1">Membrane</location>
        <topology evidence="1">Multi-pass membrane protein</topology>
    </subcellularLocation>
</comment>
<evidence type="ECO:0000259" key="7">
    <source>
        <dbReference type="Pfam" id="PF20684"/>
    </source>
</evidence>
<sequence>MDAKVLDPEVMAQSRATELEVFFSIPIPIVIFTTALRLYVRKATIPKGSLAADDYLMICATLAAVAVSAVGLGFGTHAPSCYSNDAQIGACVLTGRTGPPYGFGRHKEAITSAQYETFMMGNYIFSHCYDVAIATTKLSVLALYYRIFITPWFRRLVLLTAAFVLLWLLSMEVVLVVGWHPIQRWWSGHDPGSVQITGFAYYTNITNMLADLWIFVMPIPVLLHLQTGLNKRIGLCFLFSFGLGTCVISAVRMKWIFTMDSRDITWDEALKDIFIKLVTIHRGQSQEQIALQHQESPLNSPPDSHEEIRRTGEWVRLRGGVTDMEIV</sequence>
<organism evidence="8 9">
    <name type="scientific">Apiospora marii</name>
    <dbReference type="NCBI Taxonomy" id="335849"/>
    <lineage>
        <taxon>Eukaryota</taxon>
        <taxon>Fungi</taxon>
        <taxon>Dikarya</taxon>
        <taxon>Ascomycota</taxon>
        <taxon>Pezizomycotina</taxon>
        <taxon>Sordariomycetes</taxon>
        <taxon>Xylariomycetidae</taxon>
        <taxon>Amphisphaeriales</taxon>
        <taxon>Apiosporaceae</taxon>
        <taxon>Apiospora</taxon>
    </lineage>
</organism>
<feature type="transmembrane region" description="Helical" evidence="6">
    <location>
        <begin position="156"/>
        <end position="179"/>
    </location>
</feature>
<dbReference type="Proteomes" id="UP001396898">
    <property type="component" value="Unassembled WGS sequence"/>
</dbReference>
<protein>
    <recommendedName>
        <fullName evidence="7">Rhodopsin domain-containing protein</fullName>
    </recommendedName>
</protein>
<keyword evidence="3 6" id="KW-1133">Transmembrane helix</keyword>
<proteinExistence type="inferred from homology"/>
<comment type="similarity">
    <text evidence="5">Belongs to the SAT4 family.</text>
</comment>
<evidence type="ECO:0000256" key="4">
    <source>
        <dbReference type="ARBA" id="ARBA00023136"/>
    </source>
</evidence>
<comment type="caution">
    <text evidence="8">The sequence shown here is derived from an EMBL/GenBank/DDBJ whole genome shotgun (WGS) entry which is preliminary data.</text>
</comment>
<dbReference type="PANTHER" id="PTHR33048:SF8">
    <property type="entry name" value="INTEGRAL MEMBRANE PROTEIN-RELATED"/>
    <property type="match status" value="1"/>
</dbReference>
<evidence type="ECO:0000256" key="3">
    <source>
        <dbReference type="ARBA" id="ARBA00022989"/>
    </source>
</evidence>
<evidence type="ECO:0000313" key="8">
    <source>
        <dbReference type="EMBL" id="KAK7995894.1"/>
    </source>
</evidence>
<dbReference type="EMBL" id="JAQQWI010000022">
    <property type="protein sequence ID" value="KAK7995894.1"/>
    <property type="molecule type" value="Genomic_DNA"/>
</dbReference>
<feature type="transmembrane region" description="Helical" evidence="6">
    <location>
        <begin position="124"/>
        <end position="144"/>
    </location>
</feature>
<feature type="domain" description="Rhodopsin" evidence="7">
    <location>
        <begin position="37"/>
        <end position="269"/>
    </location>
</feature>
<evidence type="ECO:0000256" key="2">
    <source>
        <dbReference type="ARBA" id="ARBA00022692"/>
    </source>
</evidence>
<evidence type="ECO:0000256" key="5">
    <source>
        <dbReference type="ARBA" id="ARBA00038359"/>
    </source>
</evidence>
<dbReference type="Pfam" id="PF20684">
    <property type="entry name" value="Fung_rhodopsin"/>
    <property type="match status" value="1"/>
</dbReference>